<dbReference type="EMBL" id="WHNX01000025">
    <property type="protein sequence ID" value="MPW26729.1"/>
    <property type="molecule type" value="Genomic_DNA"/>
</dbReference>
<dbReference type="GO" id="GO:0008270">
    <property type="term" value="F:zinc ion binding"/>
    <property type="evidence" value="ECO:0007669"/>
    <property type="project" value="TreeGrafter"/>
</dbReference>
<evidence type="ECO:0000256" key="8">
    <source>
        <dbReference type="PIRSR" id="PIRSR602481-2"/>
    </source>
</evidence>
<comment type="caution">
    <text evidence="9">The sequence shown here is derived from an EMBL/GenBank/DDBJ whole genome shotgun (WGS) entry which is preliminary data.</text>
</comment>
<keyword evidence="5" id="KW-0238">DNA-binding</keyword>
<evidence type="ECO:0000256" key="7">
    <source>
        <dbReference type="PIRSR" id="PIRSR602481-1"/>
    </source>
</evidence>
<feature type="binding site" evidence="8">
    <location>
        <position position="92"/>
    </location>
    <ligand>
        <name>Fe cation</name>
        <dbReference type="ChEBI" id="CHEBI:24875"/>
    </ligand>
</feature>
<keyword evidence="2" id="KW-0678">Repressor</keyword>
<dbReference type="Pfam" id="PF01475">
    <property type="entry name" value="FUR"/>
    <property type="match status" value="1"/>
</dbReference>
<feature type="binding site" evidence="7">
    <location>
        <position position="98"/>
    </location>
    <ligand>
        <name>Zn(2+)</name>
        <dbReference type="ChEBI" id="CHEBI:29105"/>
    </ligand>
</feature>
<sequence>MYEVNTVKEEQNIWSAGIKRTRQRESVLSVLENTDKPLSAADICSRMEKSGDTAWMSTVYRILEIFVKKGIIIKTNVINNEMAVYERNRSKHKHYAVCINCRKIIPMDNCPMEKFIPKIEDKDFHIMGHNLEVFGFCKDCDRA</sequence>
<comment type="similarity">
    <text evidence="1">Belongs to the Fur family.</text>
</comment>
<protein>
    <submittedName>
        <fullName evidence="9">Transcriptional repressor</fullName>
    </submittedName>
</protein>
<keyword evidence="3 7" id="KW-0862">Zinc</keyword>
<dbReference type="InterPro" id="IPR036388">
    <property type="entry name" value="WH-like_DNA-bd_sf"/>
</dbReference>
<feature type="binding site" evidence="8">
    <location>
        <position position="129"/>
    </location>
    <ligand>
        <name>Fe cation</name>
        <dbReference type="ChEBI" id="CHEBI:24875"/>
    </ligand>
</feature>
<keyword evidence="10" id="KW-1185">Reference proteome</keyword>
<evidence type="ECO:0000256" key="3">
    <source>
        <dbReference type="ARBA" id="ARBA00022833"/>
    </source>
</evidence>
<keyword evidence="7" id="KW-0479">Metal-binding</keyword>
<dbReference type="InterPro" id="IPR043135">
    <property type="entry name" value="Fur_C"/>
</dbReference>
<evidence type="ECO:0000256" key="5">
    <source>
        <dbReference type="ARBA" id="ARBA00023125"/>
    </source>
</evidence>
<feature type="binding site" evidence="8">
    <location>
        <position position="113"/>
    </location>
    <ligand>
        <name>Fe cation</name>
        <dbReference type="ChEBI" id="CHEBI:24875"/>
    </ligand>
</feature>
<dbReference type="InterPro" id="IPR002481">
    <property type="entry name" value="FUR"/>
</dbReference>
<dbReference type="Gene3D" id="1.10.10.10">
    <property type="entry name" value="Winged helix-like DNA-binding domain superfamily/Winged helix DNA-binding domain"/>
    <property type="match status" value="1"/>
</dbReference>
<keyword evidence="6" id="KW-0804">Transcription</keyword>
<keyword evidence="8" id="KW-0408">Iron</keyword>
<reference evidence="9 10" key="1">
    <citation type="submission" date="2019-10" db="EMBL/GenBank/DDBJ databases">
        <title>Alkalibaculum tamaniensis sp.nov., a new alkaliphilic acetogen, isolated on methoxylated aromatics from a mud volcano.</title>
        <authorList>
            <person name="Khomyakova M.A."/>
            <person name="Merkel A.Y."/>
            <person name="Bonch-Osmolovskaya E.A."/>
            <person name="Slobodkin A.I."/>
        </authorList>
    </citation>
    <scope>NUCLEOTIDE SEQUENCE [LARGE SCALE GENOMIC DNA]</scope>
    <source>
        <strain evidence="9 10">M08DMB</strain>
    </source>
</reference>
<evidence type="ECO:0000313" key="10">
    <source>
        <dbReference type="Proteomes" id="UP000440004"/>
    </source>
</evidence>
<dbReference type="Proteomes" id="UP000440004">
    <property type="component" value="Unassembled WGS sequence"/>
</dbReference>
<dbReference type="GO" id="GO:0003700">
    <property type="term" value="F:DNA-binding transcription factor activity"/>
    <property type="evidence" value="ECO:0007669"/>
    <property type="project" value="InterPro"/>
</dbReference>
<dbReference type="RefSeq" id="WP_152805579.1">
    <property type="nucleotide sequence ID" value="NZ_WHNX01000025.1"/>
</dbReference>
<gene>
    <name evidence="9" type="ORF">GC105_13130</name>
</gene>
<evidence type="ECO:0000313" key="9">
    <source>
        <dbReference type="EMBL" id="MPW26729.1"/>
    </source>
</evidence>
<comment type="cofactor">
    <cofactor evidence="8">
        <name>Mn(2+)</name>
        <dbReference type="ChEBI" id="CHEBI:29035"/>
    </cofactor>
    <cofactor evidence="8">
        <name>Fe(2+)</name>
        <dbReference type="ChEBI" id="CHEBI:29033"/>
    </cofactor>
    <text evidence="8">Binds 1 Mn(2+) or Fe(2+) ion per subunit.</text>
</comment>
<comment type="cofactor">
    <cofactor evidence="7">
        <name>Zn(2+)</name>
        <dbReference type="ChEBI" id="CHEBI:29105"/>
    </cofactor>
    <text evidence="7">Binds 1 zinc ion per subunit.</text>
</comment>
<dbReference type="GO" id="GO:0000976">
    <property type="term" value="F:transcription cis-regulatory region binding"/>
    <property type="evidence" value="ECO:0007669"/>
    <property type="project" value="TreeGrafter"/>
</dbReference>
<name>A0A6A7KB09_9FIRM</name>
<organism evidence="9 10">
    <name type="scientific">Alkalibaculum sporogenes</name>
    <dbReference type="NCBI Taxonomy" id="2655001"/>
    <lineage>
        <taxon>Bacteria</taxon>
        <taxon>Bacillati</taxon>
        <taxon>Bacillota</taxon>
        <taxon>Clostridia</taxon>
        <taxon>Eubacteriales</taxon>
        <taxon>Eubacteriaceae</taxon>
        <taxon>Alkalibaculum</taxon>
    </lineage>
</organism>
<dbReference type="PANTHER" id="PTHR33202">
    <property type="entry name" value="ZINC UPTAKE REGULATION PROTEIN"/>
    <property type="match status" value="1"/>
</dbReference>
<evidence type="ECO:0000256" key="6">
    <source>
        <dbReference type="ARBA" id="ARBA00023163"/>
    </source>
</evidence>
<evidence type="ECO:0000256" key="4">
    <source>
        <dbReference type="ARBA" id="ARBA00023015"/>
    </source>
</evidence>
<dbReference type="AlphaFoldDB" id="A0A6A7KB09"/>
<dbReference type="GO" id="GO:0045892">
    <property type="term" value="P:negative regulation of DNA-templated transcription"/>
    <property type="evidence" value="ECO:0007669"/>
    <property type="project" value="TreeGrafter"/>
</dbReference>
<feature type="binding site" evidence="7">
    <location>
        <position position="101"/>
    </location>
    <ligand>
        <name>Zn(2+)</name>
        <dbReference type="ChEBI" id="CHEBI:29105"/>
    </ligand>
</feature>
<feature type="binding site" evidence="7">
    <location>
        <position position="137"/>
    </location>
    <ligand>
        <name>Zn(2+)</name>
        <dbReference type="ChEBI" id="CHEBI:29105"/>
    </ligand>
</feature>
<dbReference type="PANTHER" id="PTHR33202:SF19">
    <property type="entry name" value="FERRIC UPTAKE REGULATION PROTEIN"/>
    <property type="match status" value="1"/>
</dbReference>
<feature type="binding site" evidence="7">
    <location>
        <position position="140"/>
    </location>
    <ligand>
        <name>Zn(2+)</name>
        <dbReference type="ChEBI" id="CHEBI:29105"/>
    </ligand>
</feature>
<dbReference type="InterPro" id="IPR036390">
    <property type="entry name" value="WH_DNA-bd_sf"/>
</dbReference>
<proteinExistence type="inferred from homology"/>
<dbReference type="Gene3D" id="3.30.1490.190">
    <property type="match status" value="1"/>
</dbReference>
<keyword evidence="4" id="KW-0805">Transcription regulation</keyword>
<accession>A0A6A7KB09</accession>
<dbReference type="GO" id="GO:1900376">
    <property type="term" value="P:regulation of secondary metabolite biosynthetic process"/>
    <property type="evidence" value="ECO:0007669"/>
    <property type="project" value="TreeGrafter"/>
</dbReference>
<evidence type="ECO:0000256" key="2">
    <source>
        <dbReference type="ARBA" id="ARBA00022491"/>
    </source>
</evidence>
<dbReference type="CDD" id="cd07153">
    <property type="entry name" value="Fur_like"/>
    <property type="match status" value="1"/>
</dbReference>
<evidence type="ECO:0000256" key="1">
    <source>
        <dbReference type="ARBA" id="ARBA00007957"/>
    </source>
</evidence>
<dbReference type="SUPFAM" id="SSF46785">
    <property type="entry name" value="Winged helix' DNA-binding domain"/>
    <property type="match status" value="1"/>
</dbReference>